<dbReference type="SUPFAM" id="SSF52540">
    <property type="entry name" value="P-loop containing nucleoside triphosphate hydrolases"/>
    <property type="match status" value="1"/>
</dbReference>
<dbReference type="InterPro" id="IPR027417">
    <property type="entry name" value="P-loop_NTPase"/>
</dbReference>
<keyword evidence="4 7" id="KW-0067">ATP-binding</keyword>
<dbReference type="InterPro" id="IPR017871">
    <property type="entry name" value="ABC_transporter-like_CS"/>
</dbReference>
<dbReference type="Pfam" id="PF00005">
    <property type="entry name" value="ABC_tran"/>
    <property type="match status" value="1"/>
</dbReference>
<evidence type="ECO:0000313" key="8">
    <source>
        <dbReference type="Proteomes" id="UP001281731"/>
    </source>
</evidence>
<protein>
    <submittedName>
        <fullName evidence="7">Metal ABC transporter ATP-binding protein</fullName>
    </submittedName>
</protein>
<dbReference type="InterPro" id="IPR050153">
    <property type="entry name" value="Metal_Ion_Import_ABC"/>
</dbReference>
<dbReference type="GO" id="GO:0016887">
    <property type="term" value="F:ATP hydrolysis activity"/>
    <property type="evidence" value="ECO:0007669"/>
    <property type="project" value="InterPro"/>
</dbReference>
<dbReference type="EMBL" id="JAWNGC010000009">
    <property type="protein sequence ID" value="MDY5155498.1"/>
    <property type="molecule type" value="Genomic_DNA"/>
</dbReference>
<organism evidence="7 8">
    <name type="scientific">Actinotignum urinale</name>
    <dbReference type="NCBI Taxonomy" id="190146"/>
    <lineage>
        <taxon>Bacteria</taxon>
        <taxon>Bacillati</taxon>
        <taxon>Actinomycetota</taxon>
        <taxon>Actinomycetes</taxon>
        <taxon>Actinomycetales</taxon>
        <taxon>Actinomycetaceae</taxon>
        <taxon>Actinotignum</taxon>
    </lineage>
</organism>
<dbReference type="InterPro" id="IPR003593">
    <property type="entry name" value="AAA+_ATPase"/>
</dbReference>
<evidence type="ECO:0000256" key="3">
    <source>
        <dbReference type="ARBA" id="ARBA00022741"/>
    </source>
</evidence>
<comment type="caution">
    <text evidence="7">The sequence shown here is derived from an EMBL/GenBank/DDBJ whole genome shotgun (WGS) entry which is preliminary data.</text>
</comment>
<evidence type="ECO:0000259" key="6">
    <source>
        <dbReference type="PROSITE" id="PS50893"/>
    </source>
</evidence>
<evidence type="ECO:0000256" key="5">
    <source>
        <dbReference type="SAM" id="MobiDB-lite"/>
    </source>
</evidence>
<feature type="region of interest" description="Disordered" evidence="5">
    <location>
        <begin position="278"/>
        <end position="323"/>
    </location>
</feature>
<keyword evidence="2" id="KW-0813">Transport</keyword>
<evidence type="ECO:0000256" key="4">
    <source>
        <dbReference type="ARBA" id="ARBA00022840"/>
    </source>
</evidence>
<dbReference type="AlphaFoldDB" id="A0AAW9HWP6"/>
<evidence type="ECO:0000256" key="1">
    <source>
        <dbReference type="ARBA" id="ARBA00005417"/>
    </source>
</evidence>
<evidence type="ECO:0000256" key="2">
    <source>
        <dbReference type="ARBA" id="ARBA00022448"/>
    </source>
</evidence>
<dbReference type="PANTHER" id="PTHR42734">
    <property type="entry name" value="METAL TRANSPORT SYSTEM ATP-BINDING PROTEIN TM_0124-RELATED"/>
    <property type="match status" value="1"/>
</dbReference>
<dbReference type="SMART" id="SM00382">
    <property type="entry name" value="AAA"/>
    <property type="match status" value="1"/>
</dbReference>
<comment type="similarity">
    <text evidence="1">Belongs to the ABC transporter superfamily.</text>
</comment>
<accession>A0AAW9HWP6</accession>
<feature type="domain" description="ABC transporter" evidence="6">
    <location>
        <begin position="4"/>
        <end position="237"/>
    </location>
</feature>
<reference evidence="7" key="1">
    <citation type="submission" date="2023-10" db="EMBL/GenBank/DDBJ databases">
        <title>Whole Genome based description of the genera Actinobaculum and Actinotignum reveals a complex phylogenetic relationship within the species included in the genus Actinotignum.</title>
        <authorList>
            <person name="Jensen C.S."/>
            <person name="Dargis R."/>
            <person name="Kemp M."/>
            <person name="Christensen J.J."/>
        </authorList>
    </citation>
    <scope>NUCLEOTIDE SEQUENCE</scope>
    <source>
        <strain evidence="7">SLA_B511</strain>
    </source>
</reference>
<dbReference type="GO" id="GO:0005524">
    <property type="term" value="F:ATP binding"/>
    <property type="evidence" value="ECO:0007669"/>
    <property type="project" value="UniProtKB-KW"/>
</dbReference>
<keyword evidence="3" id="KW-0547">Nucleotide-binding</keyword>
<dbReference type="RefSeq" id="WP_320756686.1">
    <property type="nucleotide sequence ID" value="NZ_JAWNGC010000009.1"/>
</dbReference>
<proteinExistence type="inferred from homology"/>
<dbReference type="Proteomes" id="UP001281731">
    <property type="component" value="Unassembled WGS sequence"/>
</dbReference>
<dbReference type="CDD" id="cd03235">
    <property type="entry name" value="ABC_Metallic_Cations"/>
    <property type="match status" value="1"/>
</dbReference>
<name>A0AAW9HWP6_9ACTO</name>
<sequence length="323" mass="34240">MSALEVKDVRASYATVQALTGVSFTLEEGRICGLVGQNGSGKSTLMKSIMGSVAASGSVRIMDTEPEKARKAGLVGYVPQNEGVDWAFPVSVHDVVMMGRYGFMGMMRRPKKEDHEAVQHALDMVEMSQYSGRQIGSLSGGQRKRVFIARAIAQGAKLMLLDEPFAGVDKPSEAMITRLLRTLSSQGVAILVATHDLGGLDVLCDEVLLLNRRVIFHGSVAEATRPEIIVQAFGGSADAAEATAHAEVSGVNIEAFEQHRGVVNSAENGVNGIENAAQNATHNSPQGDAQISTQNATQNSPQGDAQISAQNATHNSPKNGEEN</sequence>
<dbReference type="PROSITE" id="PS50893">
    <property type="entry name" value="ABC_TRANSPORTER_2"/>
    <property type="match status" value="1"/>
</dbReference>
<gene>
    <name evidence="7" type="ORF">R6G80_07170</name>
</gene>
<dbReference type="InterPro" id="IPR003439">
    <property type="entry name" value="ABC_transporter-like_ATP-bd"/>
</dbReference>
<dbReference type="PROSITE" id="PS00211">
    <property type="entry name" value="ABC_TRANSPORTER_1"/>
    <property type="match status" value="1"/>
</dbReference>
<dbReference type="PANTHER" id="PTHR42734:SF5">
    <property type="entry name" value="IRON TRANSPORT SYSTEM ATP-BINDING PROTEIN HI_0361-RELATED"/>
    <property type="match status" value="1"/>
</dbReference>
<dbReference type="Gene3D" id="3.40.50.300">
    <property type="entry name" value="P-loop containing nucleotide triphosphate hydrolases"/>
    <property type="match status" value="1"/>
</dbReference>
<evidence type="ECO:0000313" key="7">
    <source>
        <dbReference type="EMBL" id="MDY5155498.1"/>
    </source>
</evidence>